<dbReference type="HAMAP" id="MF_00201">
    <property type="entry name" value="RecO"/>
    <property type="match status" value="1"/>
</dbReference>
<sequence>MLKKTQGIVLGAIRYKETSIIVKIFTRELGLKSYLVNGVRTQGNKSKIALYQPLTLLELVVYDKDTAGLQRISEAQLHRAHQLIPFDFTRTGIALFITEVISKSIYENYQNESLFDFLKECIIHLDSKEVHLGQFPLVFLIEKASYLGFAPQEALGFLSESRSQPFSVLELTQAENYLAALMSSSFSNEAKIGKILRQKLLDHLLDFYSQHLDNPGNWKSLVILRQLNG</sequence>
<protein>
    <recommendedName>
        <fullName evidence="4">DNA repair protein RecO</fullName>
    </recommendedName>
    <alternativeName>
        <fullName evidence="4">Recombination protein O</fullName>
    </alternativeName>
</protein>
<feature type="domain" description="DNA replication/recombination mediator RecO N-terminal" evidence="5">
    <location>
        <begin position="1"/>
        <end position="79"/>
    </location>
</feature>
<name>A0A1I0V9Y0_9BACT</name>
<evidence type="ECO:0000256" key="1">
    <source>
        <dbReference type="ARBA" id="ARBA00022763"/>
    </source>
</evidence>
<dbReference type="Pfam" id="PF11967">
    <property type="entry name" value="RecO_N"/>
    <property type="match status" value="1"/>
</dbReference>
<dbReference type="EMBL" id="FOKK01000001">
    <property type="protein sequence ID" value="SFA72840.1"/>
    <property type="molecule type" value="Genomic_DNA"/>
</dbReference>
<evidence type="ECO:0000256" key="2">
    <source>
        <dbReference type="ARBA" id="ARBA00023172"/>
    </source>
</evidence>
<keyword evidence="7" id="KW-1185">Reference proteome</keyword>
<dbReference type="SUPFAM" id="SSF57863">
    <property type="entry name" value="ArfGap/RecO-like zinc finger"/>
    <property type="match status" value="1"/>
</dbReference>
<evidence type="ECO:0000313" key="7">
    <source>
        <dbReference type="Proteomes" id="UP000198790"/>
    </source>
</evidence>
<dbReference type="InterPro" id="IPR037278">
    <property type="entry name" value="ARFGAP/RecO"/>
</dbReference>
<dbReference type="InterPro" id="IPR012340">
    <property type="entry name" value="NA-bd_OB-fold"/>
</dbReference>
<evidence type="ECO:0000256" key="3">
    <source>
        <dbReference type="ARBA" id="ARBA00023204"/>
    </source>
</evidence>
<accession>A0A1I0V9Y0</accession>
<dbReference type="NCBIfam" id="TIGR00613">
    <property type="entry name" value="reco"/>
    <property type="match status" value="1"/>
</dbReference>
<dbReference type="InterPro" id="IPR003717">
    <property type="entry name" value="RecO"/>
</dbReference>
<dbReference type="AlphaFoldDB" id="A0A1I0V9Y0"/>
<evidence type="ECO:0000259" key="5">
    <source>
        <dbReference type="Pfam" id="PF11967"/>
    </source>
</evidence>
<keyword evidence="2 4" id="KW-0233">DNA recombination</keyword>
<dbReference type="Proteomes" id="UP000198790">
    <property type="component" value="Unassembled WGS sequence"/>
</dbReference>
<dbReference type="OrthoDB" id="9789152at2"/>
<proteinExistence type="inferred from homology"/>
<dbReference type="Gene3D" id="2.40.50.140">
    <property type="entry name" value="Nucleic acid-binding proteins"/>
    <property type="match status" value="1"/>
</dbReference>
<dbReference type="SUPFAM" id="SSF50249">
    <property type="entry name" value="Nucleic acid-binding proteins"/>
    <property type="match status" value="1"/>
</dbReference>
<gene>
    <name evidence="4" type="primary">recO</name>
    <name evidence="6" type="ORF">SAMN04489723_10176</name>
</gene>
<dbReference type="PANTHER" id="PTHR33991:SF1">
    <property type="entry name" value="DNA REPAIR PROTEIN RECO"/>
    <property type="match status" value="1"/>
</dbReference>
<keyword evidence="1 4" id="KW-0227">DNA damage</keyword>
<evidence type="ECO:0000313" key="6">
    <source>
        <dbReference type="EMBL" id="SFA72840.1"/>
    </source>
</evidence>
<dbReference type="Pfam" id="PF02565">
    <property type="entry name" value="RecO_C"/>
    <property type="match status" value="1"/>
</dbReference>
<keyword evidence="3 4" id="KW-0234">DNA repair</keyword>
<dbReference type="GO" id="GO:0006302">
    <property type="term" value="P:double-strand break repair"/>
    <property type="evidence" value="ECO:0007669"/>
    <property type="project" value="TreeGrafter"/>
</dbReference>
<dbReference type="GO" id="GO:0006310">
    <property type="term" value="P:DNA recombination"/>
    <property type="evidence" value="ECO:0007669"/>
    <property type="project" value="UniProtKB-UniRule"/>
</dbReference>
<evidence type="ECO:0000256" key="4">
    <source>
        <dbReference type="HAMAP-Rule" id="MF_00201"/>
    </source>
</evidence>
<comment type="similarity">
    <text evidence="4">Belongs to the RecO family.</text>
</comment>
<dbReference type="STRING" id="237018.SAMN04489723_10176"/>
<organism evidence="6 7">
    <name type="scientific">Algoriphagus aquimarinus</name>
    <dbReference type="NCBI Taxonomy" id="237018"/>
    <lineage>
        <taxon>Bacteria</taxon>
        <taxon>Pseudomonadati</taxon>
        <taxon>Bacteroidota</taxon>
        <taxon>Cytophagia</taxon>
        <taxon>Cytophagales</taxon>
        <taxon>Cyclobacteriaceae</taxon>
        <taxon>Algoriphagus</taxon>
    </lineage>
</organism>
<dbReference type="GO" id="GO:0043590">
    <property type="term" value="C:bacterial nucleoid"/>
    <property type="evidence" value="ECO:0007669"/>
    <property type="project" value="TreeGrafter"/>
</dbReference>
<comment type="function">
    <text evidence="4">Involved in DNA repair and RecF pathway recombination.</text>
</comment>
<reference evidence="6 7" key="1">
    <citation type="submission" date="2016-10" db="EMBL/GenBank/DDBJ databases">
        <authorList>
            <person name="de Groot N.N."/>
        </authorList>
    </citation>
    <scope>NUCLEOTIDE SEQUENCE [LARGE SCALE GENOMIC DNA]</scope>
    <source>
        <strain evidence="6 7">DSM 23399</strain>
    </source>
</reference>
<dbReference type="RefSeq" id="WP_092894191.1">
    <property type="nucleotide sequence ID" value="NZ_CAXBKE010000025.1"/>
</dbReference>
<dbReference type="InterPro" id="IPR022572">
    <property type="entry name" value="DNA_rep/recomb_RecO_N"/>
</dbReference>
<dbReference type="PANTHER" id="PTHR33991">
    <property type="entry name" value="DNA REPAIR PROTEIN RECO"/>
    <property type="match status" value="1"/>
</dbReference>